<evidence type="ECO:0000256" key="1">
    <source>
        <dbReference type="SAM" id="Phobius"/>
    </source>
</evidence>
<sequence>MQVMPPTPGGGPSRLFILRPVATTLFMVAILLAGLSVIAPYRFPPCRKWITPPFRWSHSIPARVRMW</sequence>
<organism evidence="2">
    <name type="scientific">Yersinia enterocolitica W22703</name>
    <dbReference type="NCBI Taxonomy" id="913028"/>
    <lineage>
        <taxon>Bacteria</taxon>
        <taxon>Pseudomonadati</taxon>
        <taxon>Pseudomonadota</taxon>
        <taxon>Gammaproteobacteria</taxon>
        <taxon>Enterobacterales</taxon>
        <taxon>Yersiniaceae</taxon>
        <taxon>Yersinia</taxon>
    </lineage>
</organism>
<feature type="transmembrane region" description="Helical" evidence="1">
    <location>
        <begin position="20"/>
        <end position="41"/>
    </location>
</feature>
<dbReference type="AlphaFoldDB" id="F4N5F4"/>
<keyword evidence="1" id="KW-1133">Transmembrane helix</keyword>
<gene>
    <name evidence="2" type="ORF">YEW_CI09760</name>
</gene>
<reference evidence="2" key="1">
    <citation type="journal article" date="2011" name="BMC Genomics">
        <title>Shotgun sequencing of Yersinia enterocolitica strain W22703 (biotype 2, serotype O:9): genomic evidence for oscillation between invertebrates and mammals.</title>
        <authorList>
            <person name="Fuchs T.M."/>
            <person name="Brandt K."/>
            <person name="Starke M."/>
            <person name="Rattei T."/>
        </authorList>
    </citation>
    <scope>NUCLEOTIDE SEQUENCE</scope>
</reference>
<dbReference type="EMBL" id="FR718724">
    <property type="protein sequence ID" value="CBX73312.1"/>
    <property type="molecule type" value="Genomic_DNA"/>
</dbReference>
<proteinExistence type="predicted"/>
<protein>
    <submittedName>
        <fullName evidence="2">Uncharacterized protein</fullName>
    </submittedName>
</protein>
<accession>F4N5F4</accession>
<keyword evidence="1" id="KW-0812">Transmembrane</keyword>
<keyword evidence="1" id="KW-0472">Membrane</keyword>
<evidence type="ECO:0000313" key="2">
    <source>
        <dbReference type="EMBL" id="CBX73312.1"/>
    </source>
</evidence>
<name>F4N5F4_YEREN</name>